<dbReference type="RefSeq" id="WP_063321911.1">
    <property type="nucleotide sequence ID" value="NZ_CP015225.1"/>
</dbReference>
<reference evidence="3" key="1">
    <citation type="submission" date="2016-04" db="EMBL/GenBank/DDBJ databases">
        <authorList>
            <person name="Ray J."/>
            <person name="Price M."/>
            <person name="Deutschbauer A."/>
        </authorList>
    </citation>
    <scope>NUCLEOTIDE SEQUENCE [LARGE SCALE GENOMIC DNA]</scope>
    <source>
        <strain evidence="3">FW300-N2E2</strain>
    </source>
</reference>
<organism evidence="2 3">
    <name type="scientific">Pseudomonas fluorescens</name>
    <dbReference type="NCBI Taxonomy" id="294"/>
    <lineage>
        <taxon>Bacteria</taxon>
        <taxon>Pseudomonadati</taxon>
        <taxon>Pseudomonadota</taxon>
        <taxon>Gammaproteobacteria</taxon>
        <taxon>Pseudomonadales</taxon>
        <taxon>Pseudomonadaceae</taxon>
        <taxon>Pseudomonas</taxon>
    </lineage>
</organism>
<evidence type="ECO:0000313" key="2">
    <source>
        <dbReference type="EMBL" id="AMZ71388.1"/>
    </source>
</evidence>
<dbReference type="InterPro" id="IPR022304">
    <property type="entry name" value="ICE_PFGI_1_ParB"/>
</dbReference>
<dbReference type="SUPFAM" id="SSF110849">
    <property type="entry name" value="ParB/Sulfiredoxin"/>
    <property type="match status" value="1"/>
</dbReference>
<dbReference type="InterPro" id="IPR036086">
    <property type="entry name" value="ParB/Sulfiredoxin_sf"/>
</dbReference>
<proteinExistence type="predicted"/>
<name>A0A159ZYF4_PSEFL</name>
<accession>A0A159ZYF4</accession>
<evidence type="ECO:0000313" key="3">
    <source>
        <dbReference type="Proteomes" id="UP000076083"/>
    </source>
</evidence>
<reference evidence="2 3" key="2">
    <citation type="journal article" date="2018" name="Nature">
        <title>Mutant phenotypes for thousands of bacterial genes of unknown function.</title>
        <authorList>
            <person name="Price M.N."/>
            <person name="Wetmore K.M."/>
            <person name="Waters R.J."/>
            <person name="Callaghan M."/>
            <person name="Ray J."/>
            <person name="Liu H."/>
            <person name="Kuehl J.V."/>
            <person name="Melnyk R.A."/>
            <person name="Lamson J.S."/>
            <person name="Suh Y."/>
            <person name="Carlson H.K."/>
            <person name="Esquivel Z."/>
            <person name="Sadeeshkumar H."/>
            <person name="Chakraborty R."/>
            <person name="Zane G.M."/>
            <person name="Rubin B.E."/>
            <person name="Wall J.D."/>
            <person name="Visel A."/>
            <person name="Bristow J."/>
            <person name="Blow M.J."/>
            <person name="Arkin A.P."/>
            <person name="Deutschbauer A.M."/>
        </authorList>
    </citation>
    <scope>NUCLEOTIDE SEQUENCE [LARGE SCALE GENOMIC DNA]</scope>
    <source>
        <strain evidence="2 3">FW300-N2E2</strain>
    </source>
</reference>
<evidence type="ECO:0008006" key="4">
    <source>
        <dbReference type="Google" id="ProtNLM"/>
    </source>
</evidence>
<gene>
    <name evidence="2" type="ORF">TK06_09885</name>
</gene>
<feature type="region of interest" description="Disordered" evidence="1">
    <location>
        <begin position="303"/>
        <end position="351"/>
    </location>
</feature>
<protein>
    <recommendedName>
        <fullName evidence="4">ParB/Sulfiredoxin domain-containing protein</fullName>
    </recommendedName>
</protein>
<dbReference type="EMBL" id="CP015225">
    <property type="protein sequence ID" value="AMZ71388.1"/>
    <property type="molecule type" value="Genomic_DNA"/>
</dbReference>
<sequence length="522" mass="57920">MASTFPTQDEASKRVSNAPCENAVSACSSDPEVETPMVVTLDCLKPYDLDPRVTRNPKYDEIKASIRQRGLDSPPPITRRPGESCFRVRNGGNTRLSILRELWSETKDEQFYHLTCMFRPWPERGEIISLTGHLAENELRGGLTFIERALGVEKARELYELESGAALSQSELSRRLTSDGYPVHQSHISRMRDAVHYLLPAIPNVLYGGLGRHQVERLAVLRRTCAKIWDEHAKTKILTIDFASLFQEALMLFDGATADFSIDRAQDEVIGQMAHYLGVDYDTLALASEAGEKREQALTHVPSHRYAPCPPKTAASDTGLDLPTVPSIPAGPPTKTVQALKEPDHPDASGSDRLQSIQALVARHTGGEPSLASDVLPFSQESLFPISDIWNIDPALDEPQRLRIHISQFAREICQDVAQADLITEVDEGIGFRCRLETVPEHPSPLTLVALLETLTTNSSVPSVPMEIGPLLLGSAHRDAQAYRLSDANLIKLFRLIRLARRLIDLKSEFGTDQDMHTKEDS</sequence>
<dbReference type="Proteomes" id="UP000076083">
    <property type="component" value="Chromosome"/>
</dbReference>
<evidence type="ECO:0000256" key="1">
    <source>
        <dbReference type="SAM" id="MobiDB-lite"/>
    </source>
</evidence>
<dbReference type="AlphaFoldDB" id="A0A159ZYF4"/>
<dbReference type="NCBIfam" id="TIGR03764">
    <property type="entry name" value="ICE_PFGI_1_parB"/>
    <property type="match status" value="1"/>
</dbReference>